<reference evidence="3 4" key="1">
    <citation type="journal article" date="2019" name="Nat. Ecol. Evol.">
        <title>Megaphylogeny resolves global patterns of mushroom evolution.</title>
        <authorList>
            <person name="Varga T."/>
            <person name="Krizsan K."/>
            <person name="Foldi C."/>
            <person name="Dima B."/>
            <person name="Sanchez-Garcia M."/>
            <person name="Sanchez-Ramirez S."/>
            <person name="Szollosi G.J."/>
            <person name="Szarkandi J.G."/>
            <person name="Papp V."/>
            <person name="Albert L."/>
            <person name="Andreopoulos W."/>
            <person name="Angelini C."/>
            <person name="Antonin V."/>
            <person name="Barry K.W."/>
            <person name="Bougher N.L."/>
            <person name="Buchanan P."/>
            <person name="Buyck B."/>
            <person name="Bense V."/>
            <person name="Catcheside P."/>
            <person name="Chovatia M."/>
            <person name="Cooper J."/>
            <person name="Damon W."/>
            <person name="Desjardin D."/>
            <person name="Finy P."/>
            <person name="Geml J."/>
            <person name="Haridas S."/>
            <person name="Hughes K."/>
            <person name="Justo A."/>
            <person name="Karasinski D."/>
            <person name="Kautmanova I."/>
            <person name="Kiss B."/>
            <person name="Kocsube S."/>
            <person name="Kotiranta H."/>
            <person name="LaButti K.M."/>
            <person name="Lechner B.E."/>
            <person name="Liimatainen K."/>
            <person name="Lipzen A."/>
            <person name="Lukacs Z."/>
            <person name="Mihaltcheva S."/>
            <person name="Morgado L.N."/>
            <person name="Niskanen T."/>
            <person name="Noordeloos M.E."/>
            <person name="Ohm R.A."/>
            <person name="Ortiz-Santana B."/>
            <person name="Ovrebo C."/>
            <person name="Racz N."/>
            <person name="Riley R."/>
            <person name="Savchenko A."/>
            <person name="Shiryaev A."/>
            <person name="Soop K."/>
            <person name="Spirin V."/>
            <person name="Szebenyi C."/>
            <person name="Tomsovsky M."/>
            <person name="Tulloss R.E."/>
            <person name="Uehling J."/>
            <person name="Grigoriev I.V."/>
            <person name="Vagvolgyi C."/>
            <person name="Papp T."/>
            <person name="Martin F.M."/>
            <person name="Miettinen O."/>
            <person name="Hibbett D.S."/>
            <person name="Nagy L.G."/>
        </authorList>
    </citation>
    <scope>NUCLEOTIDE SEQUENCE [LARGE SCALE GENOMIC DNA]</scope>
    <source>
        <strain evidence="3 4">CBS 166.37</strain>
    </source>
</reference>
<dbReference type="Proteomes" id="UP000308652">
    <property type="component" value="Unassembled WGS sequence"/>
</dbReference>
<accession>A0A5C3LTP0</accession>
<evidence type="ECO:0000259" key="2">
    <source>
        <dbReference type="Pfam" id="PF20151"/>
    </source>
</evidence>
<dbReference type="OrthoDB" id="2645170at2759"/>
<dbReference type="InterPro" id="IPR045340">
    <property type="entry name" value="DUF6533"/>
</dbReference>
<gene>
    <name evidence="3" type="ORF">BDQ12DRAFT_610379</name>
</gene>
<evidence type="ECO:0000256" key="1">
    <source>
        <dbReference type="SAM" id="Phobius"/>
    </source>
</evidence>
<sequence>MIIDITIVASVVLLVCGLGIFCIFYYILLGVISFIQPFDYLLTFDLERRLIWPSPWTASKSLFLFTRYLPFIEMGILLYRTFALNPTVQACATAYRASALLTLVGIVVAEVILTLRTLAVWGNNRNIAIALVVLLLGATIPSIPILTHFSSTVIFLNPFIQNSRGCSFIGGSRILSVDWILLMIYDGSMF</sequence>
<keyword evidence="1" id="KW-0812">Transmembrane</keyword>
<keyword evidence="1" id="KW-1133">Transmembrane helix</keyword>
<dbReference type="EMBL" id="ML213616">
    <property type="protein sequence ID" value="TFK36162.1"/>
    <property type="molecule type" value="Genomic_DNA"/>
</dbReference>
<dbReference type="AlphaFoldDB" id="A0A5C3LTP0"/>
<name>A0A5C3LTP0_9AGAR</name>
<evidence type="ECO:0000313" key="3">
    <source>
        <dbReference type="EMBL" id="TFK36162.1"/>
    </source>
</evidence>
<keyword evidence="4" id="KW-1185">Reference proteome</keyword>
<keyword evidence="1" id="KW-0472">Membrane</keyword>
<organism evidence="3 4">
    <name type="scientific">Crucibulum laeve</name>
    <dbReference type="NCBI Taxonomy" id="68775"/>
    <lineage>
        <taxon>Eukaryota</taxon>
        <taxon>Fungi</taxon>
        <taxon>Dikarya</taxon>
        <taxon>Basidiomycota</taxon>
        <taxon>Agaricomycotina</taxon>
        <taxon>Agaricomycetes</taxon>
        <taxon>Agaricomycetidae</taxon>
        <taxon>Agaricales</taxon>
        <taxon>Agaricineae</taxon>
        <taxon>Nidulariaceae</taxon>
        <taxon>Crucibulum</taxon>
    </lineage>
</organism>
<protein>
    <recommendedName>
        <fullName evidence="2">DUF6533 domain-containing protein</fullName>
    </recommendedName>
</protein>
<proteinExistence type="predicted"/>
<feature type="transmembrane region" description="Helical" evidence="1">
    <location>
        <begin position="7"/>
        <end position="35"/>
    </location>
</feature>
<feature type="transmembrane region" description="Helical" evidence="1">
    <location>
        <begin position="127"/>
        <end position="156"/>
    </location>
</feature>
<dbReference type="Pfam" id="PF20151">
    <property type="entry name" value="DUF6533"/>
    <property type="match status" value="1"/>
</dbReference>
<evidence type="ECO:0000313" key="4">
    <source>
        <dbReference type="Proteomes" id="UP000308652"/>
    </source>
</evidence>
<feature type="domain" description="DUF6533" evidence="2">
    <location>
        <begin position="38"/>
        <end position="72"/>
    </location>
</feature>
<feature type="transmembrane region" description="Helical" evidence="1">
    <location>
        <begin position="94"/>
        <end position="115"/>
    </location>
</feature>